<comment type="caution">
    <text evidence="1">The sequence shown here is derived from an EMBL/GenBank/DDBJ whole genome shotgun (WGS) entry which is preliminary data.</text>
</comment>
<dbReference type="EMBL" id="JAAXLS010000004">
    <property type="protein sequence ID" value="NKQ52900.1"/>
    <property type="molecule type" value="Genomic_DNA"/>
</dbReference>
<evidence type="ECO:0000313" key="2">
    <source>
        <dbReference type="Proteomes" id="UP000715441"/>
    </source>
</evidence>
<reference evidence="1 2" key="1">
    <citation type="submission" date="2020-04" db="EMBL/GenBank/DDBJ databases">
        <title>Novel species.</title>
        <authorList>
            <person name="Teo W.F.A."/>
            <person name="Lipun K."/>
            <person name="Srisuk N."/>
            <person name="Duangmal K."/>
        </authorList>
    </citation>
    <scope>NUCLEOTIDE SEQUENCE [LARGE SCALE GENOMIC DNA]</scope>
    <source>
        <strain evidence="1 2">K13G38</strain>
    </source>
</reference>
<keyword evidence="2" id="KW-1185">Reference proteome</keyword>
<dbReference type="InterPro" id="IPR029058">
    <property type="entry name" value="AB_hydrolase_fold"/>
</dbReference>
<accession>A0ABX1J3H0</accession>
<proteinExistence type="predicted"/>
<evidence type="ECO:0000313" key="1">
    <source>
        <dbReference type="EMBL" id="NKQ52900.1"/>
    </source>
</evidence>
<organism evidence="1 2">
    <name type="scientific">Amycolatopsis acididurans</name>
    <dbReference type="NCBI Taxonomy" id="2724524"/>
    <lineage>
        <taxon>Bacteria</taxon>
        <taxon>Bacillati</taxon>
        <taxon>Actinomycetota</taxon>
        <taxon>Actinomycetes</taxon>
        <taxon>Pseudonocardiales</taxon>
        <taxon>Pseudonocardiaceae</taxon>
        <taxon>Amycolatopsis</taxon>
    </lineage>
</organism>
<dbReference type="RefSeq" id="WP_168513294.1">
    <property type="nucleotide sequence ID" value="NZ_JAAXLS010000004.1"/>
</dbReference>
<name>A0ABX1J3H0_9PSEU</name>
<gene>
    <name evidence="1" type="ORF">HFP15_08395</name>
</gene>
<sequence length="267" mass="28304">MLRVLGVHGVGTYRYLRQAGSPGDAAVALATDWFRHLGTAMPPDSAVDLHVAYYGHHVYSGFEEDAAQLLPGEREMLASWVGQFGPGLDPPGAADWLGQSYGPGTRLFGLAFARELHTYLGAAERREASIAAVADAVAAHRPDVIVAHSLGSVVAYETLWAHEEHEVDLLVTLGSPLAMPSVLDRLRPGGDAGRPPGVKRWVNLADVADIVAVPAGGLGTRIAGVDRDIPITTGIWEFQTAGAYLRSPAVADVIFDQAKPLTADSSR</sequence>
<protein>
    <submittedName>
        <fullName evidence="1">Serine peptidase</fullName>
    </submittedName>
</protein>
<dbReference type="Gene3D" id="3.40.50.1820">
    <property type="entry name" value="alpha/beta hydrolase"/>
    <property type="match status" value="1"/>
</dbReference>
<dbReference type="SUPFAM" id="SSF53474">
    <property type="entry name" value="alpha/beta-Hydrolases"/>
    <property type="match status" value="1"/>
</dbReference>
<dbReference type="Proteomes" id="UP000715441">
    <property type="component" value="Unassembled WGS sequence"/>
</dbReference>